<gene>
    <name evidence="2" type="ORF">IMSHALPRED_005236</name>
</gene>
<dbReference type="AlphaFoldDB" id="A0A8H3FAD0"/>
<dbReference type="InterPro" id="IPR039254">
    <property type="entry name" value="Rds1"/>
</dbReference>
<reference evidence="2" key="1">
    <citation type="submission" date="2021-03" db="EMBL/GenBank/DDBJ databases">
        <authorList>
            <person name="Tagirdzhanova G."/>
        </authorList>
    </citation>
    <scope>NUCLEOTIDE SEQUENCE</scope>
</reference>
<evidence type="ECO:0000256" key="1">
    <source>
        <dbReference type="SAM" id="SignalP"/>
    </source>
</evidence>
<dbReference type="Pfam" id="PF13668">
    <property type="entry name" value="Ferritin_2"/>
    <property type="match status" value="1"/>
</dbReference>
<evidence type="ECO:0000313" key="3">
    <source>
        <dbReference type="Proteomes" id="UP000664534"/>
    </source>
</evidence>
<keyword evidence="3" id="KW-1185">Reference proteome</keyword>
<dbReference type="Proteomes" id="UP000664534">
    <property type="component" value="Unassembled WGS sequence"/>
</dbReference>
<keyword evidence="1" id="KW-0732">Signal</keyword>
<comment type="caution">
    <text evidence="2">The sequence shown here is derived from an EMBL/GenBank/DDBJ whole genome shotgun (WGS) entry which is preliminary data.</text>
</comment>
<organism evidence="2 3">
    <name type="scientific">Imshaugia aleurites</name>
    <dbReference type="NCBI Taxonomy" id="172621"/>
    <lineage>
        <taxon>Eukaryota</taxon>
        <taxon>Fungi</taxon>
        <taxon>Dikarya</taxon>
        <taxon>Ascomycota</taxon>
        <taxon>Pezizomycotina</taxon>
        <taxon>Lecanoromycetes</taxon>
        <taxon>OSLEUM clade</taxon>
        <taxon>Lecanoromycetidae</taxon>
        <taxon>Lecanorales</taxon>
        <taxon>Lecanorineae</taxon>
        <taxon>Parmeliaceae</taxon>
        <taxon>Imshaugia</taxon>
    </lineage>
</organism>
<dbReference type="PANTHER" id="PTHR38705">
    <property type="entry name" value="PROTEIN RDS1"/>
    <property type="match status" value="1"/>
</dbReference>
<protein>
    <recommendedName>
        <fullName evidence="4">Protein rds1</fullName>
    </recommendedName>
</protein>
<feature type="signal peptide" evidence="1">
    <location>
        <begin position="1"/>
        <end position="19"/>
    </location>
</feature>
<proteinExistence type="predicted"/>
<sequence length="484" mass="52357">MLTLSAIAAILGVAPAILAAPAPAPQVTEPASFGPDVQVSYQAQSTVGPDYPLAEELGDGYTSATYHGPYTGTPTTTGAVEGPTTLAASIAPLPLNPTATYYNTGGKPINPFPAPYTPAGGLGTNGTLPRYMVNSDFDYESIALGLYQEWIELDLFHDGLARFSEAEFLEAGLTPEYMSLIEFMADQETGHSTLLTNMLGETAPKECVYDYPYNTVREWLDFMQRVTRFGESGVWGFINHLDSREVAQLLAQSIATEARQQQIFRQMSGLTPMDVWFENGWPQSWSWTMLAPYISYCPENQTRLAWQNFPVLHILNNANINRYSPNDTAQDGSEVTGDRITDPSVSNLTSGSCENLNVTGYGCGPAIGHNKSEPLSFPGKKVLFSWDAPGSAVGPNNSYVTSTTAGAPVWVGWSQQLNLTYSPLTLTSNSTGFTYQPEGFVYGSDGIINGTMAIMLTDLDLFVTPFNTSMLNPHIVALGLYVAG</sequence>
<dbReference type="OrthoDB" id="2098436at2759"/>
<accession>A0A8H3FAD0</accession>
<evidence type="ECO:0000313" key="2">
    <source>
        <dbReference type="EMBL" id="CAF9921657.1"/>
    </source>
</evidence>
<feature type="chain" id="PRO_5034081909" description="Protein rds1" evidence="1">
    <location>
        <begin position="20"/>
        <end position="484"/>
    </location>
</feature>
<name>A0A8H3FAD0_9LECA</name>
<dbReference type="PANTHER" id="PTHR38705:SF1">
    <property type="entry name" value="PROTEIN RDS1"/>
    <property type="match status" value="1"/>
</dbReference>
<evidence type="ECO:0008006" key="4">
    <source>
        <dbReference type="Google" id="ProtNLM"/>
    </source>
</evidence>
<dbReference type="EMBL" id="CAJPDT010000028">
    <property type="protein sequence ID" value="CAF9921657.1"/>
    <property type="molecule type" value="Genomic_DNA"/>
</dbReference>